<gene>
    <name evidence="4" type="ORF">BC777_2809</name>
</gene>
<feature type="region of interest" description="Disordered" evidence="2">
    <location>
        <begin position="618"/>
        <end position="833"/>
    </location>
</feature>
<keyword evidence="3" id="KW-0812">Transmembrane</keyword>
<dbReference type="AlphaFoldDB" id="A0A2M8W687"/>
<feature type="compositionally biased region" description="Gly residues" evidence="2">
    <location>
        <begin position="670"/>
        <end position="686"/>
    </location>
</feature>
<comment type="caution">
    <text evidence="4">The sequence shown here is derived from an EMBL/GenBank/DDBJ whole genome shotgun (WGS) entry which is preliminary data.</text>
</comment>
<organism evidence="4 5">
    <name type="scientific">Yoonia maricola</name>
    <dbReference type="NCBI Taxonomy" id="420999"/>
    <lineage>
        <taxon>Bacteria</taxon>
        <taxon>Pseudomonadati</taxon>
        <taxon>Pseudomonadota</taxon>
        <taxon>Alphaproteobacteria</taxon>
        <taxon>Rhodobacterales</taxon>
        <taxon>Paracoccaceae</taxon>
        <taxon>Yoonia</taxon>
    </lineage>
</organism>
<protein>
    <submittedName>
        <fullName evidence="4">Uncharacterized protein (TIGR02302 family)</fullName>
    </submittedName>
</protein>
<feature type="coiled-coil region" evidence="1">
    <location>
        <begin position="480"/>
        <end position="598"/>
    </location>
</feature>
<keyword evidence="3" id="KW-1133">Transmembrane helix</keyword>
<sequence length="868" mass="95440">MRHLRFPVVATRVGMVAEQLVRAFWPLWTVVFLILAPLIMGWQDIAPLEVFWGASVAAVIAVLAAFVWGARRFRVPSEAAALERVDAAMPGRPIAAVADTQAIGSGDPASEGVWQAHMQRMAERTKEARAVEPDLRVSDRDPYGLRFIALLFFVAALMFGSLFRVTSVGEMVGGSEQTLATGPVWEGWVEPPAYTGRPSIYLNDVPAGDLRVPEGSQVTLRLYGEVGALTVAETVSGRVDEIGSASDAQQQFEITQSGTLTIDGDNGISWDVTALEDTVPEVDLTGPIEADAMGELSQPFTAFDDYGVEFGTATITLDLAQVERRHGLAIDPDPIEPLVLDLPMPFTGDRTQFDEFLIDNLSKHPLANLPVTLQFEVIDAAEQTGMTTAEPMILPGRRFFQPFARAIIEQRRDLMWSKANAGRVNQILRAVSHRPEGLFSNETTYLRLRTIIRRLDNFEEVGLTDDVQDEIVEALWELAVQLEDGRLADARERLRRAQERLAEAMRNGASDEEIAELMQELREATDDYLRMLAEEAEPNDGTDQADNGQQGQEMGMDELQALMDRIEELMQEGRMAEAQELMEQLNQMMENMRVTQGEGGDGPPSPGEQSMQDLADTLREQEELSDDSFSDLQEQFGPGEQGQQQPGQQGQQGQEPGTQPGQQGNQGSEPGQGGQQGQGQGVGENGENGEQRGDGAGGEGDPRSLADRQQALRNELQRQRDGLPNLDGEAGETARRSLERADNAMEGAEDALREGDLAEAIDRQAEAMDALRNGMRELGQAMAENQNAEPGQGSEQGEANGRPTPAQRDPLGREMGNTGQLGTDQELLGTGDINRRAEELLDEIRRRSAEQQRPEIERDYLRRLLDQF</sequence>
<evidence type="ECO:0000256" key="3">
    <source>
        <dbReference type="SAM" id="Phobius"/>
    </source>
</evidence>
<evidence type="ECO:0000313" key="4">
    <source>
        <dbReference type="EMBL" id="PJI86440.1"/>
    </source>
</evidence>
<dbReference type="InterPro" id="IPR012683">
    <property type="entry name" value="CHP02302_TM"/>
</dbReference>
<reference evidence="4 5" key="1">
    <citation type="submission" date="2017-11" db="EMBL/GenBank/DDBJ databases">
        <title>Genomic Encyclopedia of Archaeal and Bacterial Type Strains, Phase II (KMG-II): From Individual Species to Whole Genera.</title>
        <authorList>
            <person name="Goeker M."/>
        </authorList>
    </citation>
    <scope>NUCLEOTIDE SEQUENCE [LARGE SCALE GENOMIC DNA]</scope>
    <source>
        <strain evidence="4 5">DSM 29128</strain>
    </source>
</reference>
<feature type="transmembrane region" description="Helical" evidence="3">
    <location>
        <begin position="143"/>
        <end position="163"/>
    </location>
</feature>
<dbReference type="OrthoDB" id="8477685at2"/>
<evidence type="ECO:0000256" key="1">
    <source>
        <dbReference type="SAM" id="Coils"/>
    </source>
</evidence>
<feature type="compositionally biased region" description="Polar residues" evidence="2">
    <location>
        <begin position="783"/>
        <end position="797"/>
    </location>
</feature>
<feature type="compositionally biased region" description="Low complexity" evidence="2">
    <location>
        <begin position="633"/>
        <end position="669"/>
    </location>
</feature>
<dbReference type="Pfam" id="PF13779">
    <property type="entry name" value="DUF4175"/>
    <property type="match status" value="1"/>
</dbReference>
<dbReference type="EMBL" id="PGTY01000002">
    <property type="protein sequence ID" value="PJI86440.1"/>
    <property type="molecule type" value="Genomic_DNA"/>
</dbReference>
<dbReference type="Proteomes" id="UP000228531">
    <property type="component" value="Unassembled WGS sequence"/>
</dbReference>
<feature type="transmembrane region" description="Helical" evidence="3">
    <location>
        <begin position="20"/>
        <end position="39"/>
    </location>
</feature>
<feature type="compositionally biased region" description="Basic and acidic residues" evidence="2">
    <location>
        <begin position="750"/>
        <end position="766"/>
    </location>
</feature>
<keyword evidence="1" id="KW-0175">Coiled coil</keyword>
<keyword evidence="3" id="KW-0472">Membrane</keyword>
<evidence type="ECO:0000313" key="5">
    <source>
        <dbReference type="Proteomes" id="UP000228531"/>
    </source>
</evidence>
<evidence type="ECO:0000256" key="2">
    <source>
        <dbReference type="SAM" id="MobiDB-lite"/>
    </source>
</evidence>
<proteinExistence type="predicted"/>
<name>A0A2M8W687_9RHOB</name>
<dbReference type="RefSeq" id="WP_100368724.1">
    <property type="nucleotide sequence ID" value="NZ_PGTY01000002.1"/>
</dbReference>
<keyword evidence="5" id="KW-1185">Reference proteome</keyword>
<feature type="transmembrane region" description="Helical" evidence="3">
    <location>
        <begin position="51"/>
        <end position="70"/>
    </location>
</feature>
<dbReference type="NCBIfam" id="TIGR02302">
    <property type="entry name" value="aProt_lowcomp"/>
    <property type="match status" value="1"/>
</dbReference>
<feature type="compositionally biased region" description="Basic and acidic residues" evidence="2">
    <location>
        <begin position="732"/>
        <end position="743"/>
    </location>
</feature>
<accession>A0A2M8W687</accession>